<accession>A0ACB5R9P3</accession>
<evidence type="ECO:0000313" key="1">
    <source>
        <dbReference type="EMBL" id="GKX65910.1"/>
    </source>
</evidence>
<dbReference type="EMBL" id="BROD01000001">
    <property type="protein sequence ID" value="GKX65910.1"/>
    <property type="molecule type" value="Genomic_DNA"/>
</dbReference>
<organism evidence="1 2">
    <name type="scientific">Inconstantimicrobium mannanitabidum</name>
    <dbReference type="NCBI Taxonomy" id="1604901"/>
    <lineage>
        <taxon>Bacteria</taxon>
        <taxon>Bacillati</taxon>
        <taxon>Bacillota</taxon>
        <taxon>Clostridia</taxon>
        <taxon>Eubacteriales</taxon>
        <taxon>Clostridiaceae</taxon>
        <taxon>Inconstantimicrobium</taxon>
    </lineage>
</organism>
<name>A0ACB5R9P3_9CLOT</name>
<dbReference type="Proteomes" id="UP001058074">
    <property type="component" value="Unassembled WGS sequence"/>
</dbReference>
<protein>
    <submittedName>
        <fullName evidence="1">Uncharacterized protein</fullName>
    </submittedName>
</protein>
<gene>
    <name evidence="1" type="ORF">rsdtw13_11680</name>
</gene>
<sequence length="259" mass="29503">MKEYRLKEIYGDFYENEGKPLVVLIGGSRPGLPAPLSDDLMNYLIPNYNVLLLAYFGVGEISKSLENVPIEYFKNAITIVKEEYNISDNKIAVIGQSKGGEAALLLANQLNSALTIACVASCYVWQGLPEKLQDMGKAEPKSSWSWNNEPLPYIRFHIDEEALRNAANKKFCKCYENSIERYYDEKALINMDNYTGKILLLSAENDAYWPSKKMSNILVENSKTKENISHIPLNLEGHYFLNYEESVREIINFLKANFS</sequence>
<keyword evidence="2" id="KW-1185">Reference proteome</keyword>
<proteinExistence type="predicted"/>
<evidence type="ECO:0000313" key="2">
    <source>
        <dbReference type="Proteomes" id="UP001058074"/>
    </source>
</evidence>
<comment type="caution">
    <text evidence="1">The sequence shown here is derived from an EMBL/GenBank/DDBJ whole genome shotgun (WGS) entry which is preliminary data.</text>
</comment>
<reference evidence="1" key="1">
    <citation type="journal article" date="2025" name="Int. J. Syst. Evol. Microbiol.">
        <title>Inconstantimicrobium mannanitabidum sp. nov., a novel member of the family Clostridiaceae isolated from anoxic soil under the treatment of reductive soil disinfestation.</title>
        <authorList>
            <person name="Ueki A."/>
            <person name="Tonouchi A."/>
            <person name="Honma S."/>
            <person name="Kaku N."/>
            <person name="Ueki K."/>
        </authorList>
    </citation>
    <scope>NUCLEOTIDE SEQUENCE</scope>
    <source>
        <strain evidence="1">TW13</strain>
    </source>
</reference>